<dbReference type="PANTHER" id="PTHR43080:SF2">
    <property type="entry name" value="CBS DOMAIN-CONTAINING PROTEIN"/>
    <property type="match status" value="1"/>
</dbReference>
<dbReference type="Pfam" id="PF00571">
    <property type="entry name" value="CBS"/>
    <property type="match status" value="2"/>
</dbReference>
<comment type="caution">
    <text evidence="4">The sequence shown here is derived from an EMBL/GenBank/DDBJ whole genome shotgun (WGS) entry which is preliminary data.</text>
</comment>
<dbReference type="InterPro" id="IPR046342">
    <property type="entry name" value="CBS_dom_sf"/>
</dbReference>
<evidence type="ECO:0000313" key="5">
    <source>
        <dbReference type="Proteomes" id="UP001159200"/>
    </source>
</evidence>
<dbReference type="Gene3D" id="3.10.580.10">
    <property type="entry name" value="CBS-domain"/>
    <property type="match status" value="1"/>
</dbReference>
<keyword evidence="5" id="KW-1185">Reference proteome</keyword>
<evidence type="ECO:0000313" key="4">
    <source>
        <dbReference type="EMBL" id="MDH5159066.1"/>
    </source>
</evidence>
<dbReference type="PROSITE" id="PS51371">
    <property type="entry name" value="CBS"/>
    <property type="match status" value="2"/>
</dbReference>
<name>A0ABT6J2T1_9STAP</name>
<proteinExistence type="predicted"/>
<feature type="domain" description="CBS" evidence="3">
    <location>
        <begin position="8"/>
        <end position="64"/>
    </location>
</feature>
<sequence>MAQLKEYMTQDIVTSHEEENLQALAQKMANSEIGFLPIVENGNYVGVITDRDIVVKGLANNHTKAGDIMTTNIVTGSSDMDVDEAVKLMQKHSIYRLLIVDDNTIQGVVTLGDLGVENAEELIGNTVSEVSKGKENN</sequence>
<feature type="domain" description="CBS" evidence="3">
    <location>
        <begin position="69"/>
        <end position="127"/>
    </location>
</feature>
<dbReference type="InterPro" id="IPR051257">
    <property type="entry name" value="Diverse_CBS-Domain"/>
</dbReference>
<dbReference type="RefSeq" id="WP_064263343.1">
    <property type="nucleotide sequence ID" value="NZ_JAROYJ010000013.1"/>
</dbReference>
<dbReference type="EMBL" id="JAROYR010000026">
    <property type="protein sequence ID" value="MDH5159066.1"/>
    <property type="molecule type" value="Genomic_DNA"/>
</dbReference>
<keyword evidence="1 2" id="KW-0129">CBS domain</keyword>
<dbReference type="Proteomes" id="UP001159200">
    <property type="component" value="Unassembled WGS sequence"/>
</dbReference>
<dbReference type="InterPro" id="IPR000644">
    <property type="entry name" value="CBS_dom"/>
</dbReference>
<evidence type="ECO:0000256" key="2">
    <source>
        <dbReference type="PROSITE-ProRule" id="PRU00703"/>
    </source>
</evidence>
<protein>
    <submittedName>
        <fullName evidence="4">CBS domain-containing protein</fullName>
    </submittedName>
</protein>
<reference evidence="4 5" key="1">
    <citation type="submission" date="2023-03" db="EMBL/GenBank/DDBJ databases">
        <title>Bacterial isolates from washroom surfaces on a university campus.</title>
        <authorList>
            <person name="Holman D.B."/>
            <person name="Gzyl K.E."/>
            <person name="Taheri A.E."/>
        </authorList>
    </citation>
    <scope>NUCLEOTIDE SEQUENCE [LARGE SCALE GENOMIC DNA]</scope>
    <source>
        <strain evidence="4 5">RD01</strain>
    </source>
</reference>
<accession>A0ABT6J2T1</accession>
<evidence type="ECO:0000259" key="3">
    <source>
        <dbReference type="PROSITE" id="PS51371"/>
    </source>
</evidence>
<dbReference type="PANTHER" id="PTHR43080">
    <property type="entry name" value="CBS DOMAIN-CONTAINING PROTEIN CBSX3, MITOCHONDRIAL"/>
    <property type="match status" value="1"/>
</dbReference>
<dbReference type="SUPFAM" id="SSF54631">
    <property type="entry name" value="CBS-domain pair"/>
    <property type="match status" value="1"/>
</dbReference>
<dbReference type="SMART" id="SM00116">
    <property type="entry name" value="CBS"/>
    <property type="match status" value="2"/>
</dbReference>
<organism evidence="4 5">
    <name type="scientific">Staphylococcus cohnii</name>
    <dbReference type="NCBI Taxonomy" id="29382"/>
    <lineage>
        <taxon>Bacteria</taxon>
        <taxon>Bacillati</taxon>
        <taxon>Bacillota</taxon>
        <taxon>Bacilli</taxon>
        <taxon>Bacillales</taxon>
        <taxon>Staphylococcaceae</taxon>
        <taxon>Staphylococcus</taxon>
        <taxon>Staphylococcus cohnii species complex</taxon>
    </lineage>
</organism>
<evidence type="ECO:0000256" key="1">
    <source>
        <dbReference type="ARBA" id="ARBA00023122"/>
    </source>
</evidence>
<gene>
    <name evidence="4" type="ORF">P5X59_12340</name>
</gene>